<evidence type="ECO:0000256" key="1">
    <source>
        <dbReference type="SAM" id="MobiDB-lite"/>
    </source>
</evidence>
<organism evidence="2 3">
    <name type="scientific">Sarcoptes scabiei</name>
    <name type="common">Itch mite</name>
    <name type="synonym">Acarus scabiei</name>
    <dbReference type="NCBI Taxonomy" id="52283"/>
    <lineage>
        <taxon>Eukaryota</taxon>
        <taxon>Metazoa</taxon>
        <taxon>Ecdysozoa</taxon>
        <taxon>Arthropoda</taxon>
        <taxon>Chelicerata</taxon>
        <taxon>Arachnida</taxon>
        <taxon>Acari</taxon>
        <taxon>Acariformes</taxon>
        <taxon>Sarcoptiformes</taxon>
        <taxon>Astigmata</taxon>
        <taxon>Psoroptidia</taxon>
        <taxon>Sarcoptoidea</taxon>
        <taxon>Sarcoptidae</taxon>
        <taxon>Sarcoptinae</taxon>
        <taxon>Sarcoptes</taxon>
    </lineage>
</organism>
<accession>A0A132A791</accession>
<protein>
    <submittedName>
        <fullName evidence="2">Uncharacterized protein</fullName>
    </submittedName>
</protein>
<dbReference type="VEuPathDB" id="VectorBase:SSCA007589"/>
<comment type="caution">
    <text evidence="2">The sequence shown here is derived from an EMBL/GenBank/DDBJ whole genome shotgun (WGS) entry which is preliminary data.</text>
</comment>
<sequence length="230" mass="26580">MDQNISEKFVSDVHWMAEKSKSEQPTVLIAPSDYEHIFKGLDDDELSFGKVVEKRNRQPKQSKAKEVLGESLKTIASEQPTMLIAPSDYEHIFKGPISEFTDTKNQRKEKFPRIISDTPTALIAPSDFEHIYADPFLSKGKDQSRGEGRKKIDLQSFRNVEERSASKQSSPSLKFSRKPKRKLQQQQYHNRLNPKQSQEKLPQSILDLVNRFLKKAPQSYTIYRLRKKAS</sequence>
<feature type="region of interest" description="Disordered" evidence="1">
    <location>
        <begin position="158"/>
        <end position="200"/>
    </location>
</feature>
<reference evidence="2 3" key="1">
    <citation type="journal article" date="2015" name="Parasit. Vectors">
        <title>Draft genome of the scabies mite.</title>
        <authorList>
            <person name="Rider S.D.Jr."/>
            <person name="Morgan M.S."/>
            <person name="Arlian L.G."/>
        </authorList>
    </citation>
    <scope>NUCLEOTIDE SEQUENCE [LARGE SCALE GENOMIC DNA]</scope>
    <source>
        <strain evidence="2">Arlian Lab</strain>
    </source>
</reference>
<dbReference type="AlphaFoldDB" id="A0A132A791"/>
<proteinExistence type="predicted"/>
<gene>
    <name evidence="2" type="ORF">QR98_0052760</name>
</gene>
<name>A0A132A791_SARSC</name>
<dbReference type="EMBL" id="JXLN01011121">
    <property type="protein sequence ID" value="KPM06797.1"/>
    <property type="molecule type" value="Genomic_DNA"/>
</dbReference>
<dbReference type="OrthoDB" id="6507202at2759"/>
<evidence type="ECO:0000313" key="3">
    <source>
        <dbReference type="Proteomes" id="UP000616769"/>
    </source>
</evidence>
<dbReference type="Proteomes" id="UP000616769">
    <property type="component" value="Unassembled WGS sequence"/>
</dbReference>
<evidence type="ECO:0000313" key="2">
    <source>
        <dbReference type="EMBL" id="KPM06797.1"/>
    </source>
</evidence>
<feature type="compositionally biased region" description="Polar residues" evidence="1">
    <location>
        <begin position="184"/>
        <end position="200"/>
    </location>
</feature>